<keyword evidence="1" id="KW-0328">Glycosyltransferase</keyword>
<dbReference type="EMBL" id="CP118615">
    <property type="protein sequence ID" value="WDZ87856.1"/>
    <property type="molecule type" value="Genomic_DNA"/>
</dbReference>
<dbReference type="PANTHER" id="PTHR12526:SF630">
    <property type="entry name" value="GLYCOSYLTRANSFERASE"/>
    <property type="match status" value="1"/>
</dbReference>
<sequence length="431" mass="47313">MNDQTMVLDTEPWTHAAVWRRADRPRPLLVGAYQFPYGDATSNRLLQLARCAAPEGSRTLVVNDWPCDGSLPPRRDEVPGIDLITLRTRGGNRFTRMSARLARPVRVLRAARRRGVGRGDVSVVLLPMAMMTLGNWAVLRFALRCPVVVDASERHDRRQFRHGWLTPYFVRHRWSTFLATRLVDRATAVSTTLAGYLAGHGLDVLVVPPQVDCDEFAAPRPPSLGDGLRLLYAGTPGRKDMLDVILRGISELAPADQRRVTLTIAGITREEATTRSDLDVSVLATVSARVTFLGRVPRGVVLTLLSESHFSMLVRPTGGYAAHGFPSKVPESLAAGCPVLLNHTSDLAAHVQDGVEGLVLDGNGPQDVRRGIERALALRDEDWTAMSRAARSRARRSFDHRAWRDRVSAFVAAADVSPSAADRPGQPRSQG</sequence>
<reference evidence="1 2" key="1">
    <citation type="submission" date="2023-02" db="EMBL/GenBank/DDBJ databases">
        <authorList>
            <person name="Mo P."/>
        </authorList>
    </citation>
    <scope>NUCLEOTIDE SEQUENCE [LARGE SCALE GENOMIC DNA]</scope>
    <source>
        <strain evidence="1 2">HUAS 3</strain>
    </source>
</reference>
<dbReference type="GO" id="GO:0016757">
    <property type="term" value="F:glycosyltransferase activity"/>
    <property type="evidence" value="ECO:0007669"/>
    <property type="project" value="UniProtKB-KW"/>
</dbReference>
<evidence type="ECO:0000313" key="2">
    <source>
        <dbReference type="Proteomes" id="UP001219605"/>
    </source>
</evidence>
<evidence type="ECO:0000313" key="1">
    <source>
        <dbReference type="EMBL" id="WDZ87856.1"/>
    </source>
</evidence>
<dbReference type="Proteomes" id="UP001219605">
    <property type="component" value="Chromosome"/>
</dbReference>
<dbReference type="SUPFAM" id="SSF53756">
    <property type="entry name" value="UDP-Glycosyltransferase/glycogen phosphorylase"/>
    <property type="match status" value="1"/>
</dbReference>
<name>A0ABY7ZYG9_9ACTN</name>
<gene>
    <name evidence="1" type="ORF">PVK37_16320</name>
</gene>
<protein>
    <submittedName>
        <fullName evidence="1">Glycosyltransferase</fullName>
        <ecNumber evidence="1">2.4.-.-</ecNumber>
    </submittedName>
</protein>
<dbReference type="PANTHER" id="PTHR12526">
    <property type="entry name" value="GLYCOSYLTRANSFERASE"/>
    <property type="match status" value="1"/>
</dbReference>
<proteinExistence type="predicted"/>
<keyword evidence="2" id="KW-1185">Reference proteome</keyword>
<dbReference type="EC" id="2.4.-.-" evidence="1"/>
<organism evidence="1 2">
    <name type="scientific">Micromonospora cathayae</name>
    <dbReference type="NCBI Taxonomy" id="3028804"/>
    <lineage>
        <taxon>Bacteria</taxon>
        <taxon>Bacillati</taxon>
        <taxon>Actinomycetota</taxon>
        <taxon>Actinomycetes</taxon>
        <taxon>Micromonosporales</taxon>
        <taxon>Micromonosporaceae</taxon>
        <taxon>Micromonospora</taxon>
    </lineage>
</organism>
<dbReference type="Gene3D" id="3.40.50.2000">
    <property type="entry name" value="Glycogen Phosphorylase B"/>
    <property type="match status" value="2"/>
</dbReference>
<accession>A0ABY7ZYG9</accession>
<dbReference type="Pfam" id="PF13692">
    <property type="entry name" value="Glyco_trans_1_4"/>
    <property type="match status" value="1"/>
</dbReference>
<dbReference type="RefSeq" id="WP_275034875.1">
    <property type="nucleotide sequence ID" value="NZ_CP118615.1"/>
</dbReference>
<keyword evidence="1" id="KW-0808">Transferase</keyword>